<sequence length="178" mass="19982">EEEDDKMVDRWQKDADGILIFTGLFSAAVAALLAVTVQDLRPNSQDTSAFYLGNIYEVLADPNTTRASTSVAKPAPFSPPTYAIWVNSLWFLSLVISLTCALLATSQHQWSRRYIRVAQLARCSPEKRARMRAFFADGVDKMHIPWAVEGLPTLLHLSLFLFFGGLVIFLFNIDHTVF</sequence>
<feature type="transmembrane region" description="Helical" evidence="1">
    <location>
        <begin position="82"/>
        <end position="104"/>
    </location>
</feature>
<keyword evidence="1" id="KW-1133">Transmembrane helix</keyword>
<reference evidence="3" key="1">
    <citation type="submission" date="2019-10" db="EMBL/GenBank/DDBJ databases">
        <authorList>
            <consortium name="DOE Joint Genome Institute"/>
            <person name="Kuo A."/>
            <person name="Miyauchi S."/>
            <person name="Kiss E."/>
            <person name="Drula E."/>
            <person name="Kohler A."/>
            <person name="Sanchez-Garcia M."/>
            <person name="Andreopoulos B."/>
            <person name="Barry K.W."/>
            <person name="Bonito G."/>
            <person name="Buee M."/>
            <person name="Carver A."/>
            <person name="Chen C."/>
            <person name="Cichocki N."/>
            <person name="Clum A."/>
            <person name="Culley D."/>
            <person name="Crous P.W."/>
            <person name="Fauchery L."/>
            <person name="Girlanda M."/>
            <person name="Hayes R."/>
            <person name="Keri Z."/>
            <person name="LaButti K."/>
            <person name="Lipzen A."/>
            <person name="Lombard V."/>
            <person name="Magnuson J."/>
            <person name="Maillard F."/>
            <person name="Morin E."/>
            <person name="Murat C."/>
            <person name="Nolan M."/>
            <person name="Ohm R."/>
            <person name="Pangilinan J."/>
            <person name="Pereira M."/>
            <person name="Perotto S."/>
            <person name="Peter M."/>
            <person name="Riley R."/>
            <person name="Sitrit Y."/>
            <person name="Stielow B."/>
            <person name="Szollosi G."/>
            <person name="Zifcakova L."/>
            <person name="Stursova M."/>
            <person name="Spatafora J.W."/>
            <person name="Tedersoo L."/>
            <person name="Vaario L.-M."/>
            <person name="Yamada A."/>
            <person name="Yan M."/>
            <person name="Wang P."/>
            <person name="Xu J."/>
            <person name="Bruns T."/>
            <person name="Baldrian P."/>
            <person name="Vilgalys R."/>
            <person name="Henrissat B."/>
            <person name="Grigoriev I.V."/>
            <person name="Hibbett D."/>
            <person name="Nagy L.G."/>
            <person name="Martin F.M."/>
        </authorList>
    </citation>
    <scope>NUCLEOTIDE SEQUENCE</scope>
    <source>
        <strain evidence="3">Prilba</strain>
    </source>
</reference>
<reference evidence="3" key="2">
    <citation type="journal article" date="2020" name="Nat. Commun.">
        <title>Large-scale genome sequencing of mycorrhizal fungi provides insights into the early evolution of symbiotic traits.</title>
        <authorList>
            <person name="Miyauchi S."/>
            <person name="Kiss E."/>
            <person name="Kuo A."/>
            <person name="Drula E."/>
            <person name="Kohler A."/>
            <person name="Sanchez-Garcia M."/>
            <person name="Morin E."/>
            <person name="Andreopoulos B."/>
            <person name="Barry K.W."/>
            <person name="Bonito G."/>
            <person name="Buee M."/>
            <person name="Carver A."/>
            <person name="Chen C."/>
            <person name="Cichocki N."/>
            <person name="Clum A."/>
            <person name="Culley D."/>
            <person name="Crous P.W."/>
            <person name="Fauchery L."/>
            <person name="Girlanda M."/>
            <person name="Hayes R.D."/>
            <person name="Keri Z."/>
            <person name="LaButti K."/>
            <person name="Lipzen A."/>
            <person name="Lombard V."/>
            <person name="Magnuson J."/>
            <person name="Maillard F."/>
            <person name="Murat C."/>
            <person name="Nolan M."/>
            <person name="Ohm R.A."/>
            <person name="Pangilinan J."/>
            <person name="Pereira M.F."/>
            <person name="Perotto S."/>
            <person name="Peter M."/>
            <person name="Pfister S."/>
            <person name="Riley R."/>
            <person name="Sitrit Y."/>
            <person name="Stielow J.B."/>
            <person name="Szollosi G."/>
            <person name="Zifcakova L."/>
            <person name="Stursova M."/>
            <person name="Spatafora J.W."/>
            <person name="Tedersoo L."/>
            <person name="Vaario L.M."/>
            <person name="Yamada A."/>
            <person name="Yan M."/>
            <person name="Wang P."/>
            <person name="Xu J."/>
            <person name="Bruns T."/>
            <person name="Baldrian P."/>
            <person name="Vilgalys R."/>
            <person name="Dunand C."/>
            <person name="Henrissat B."/>
            <person name="Grigoriev I.V."/>
            <person name="Hibbett D."/>
            <person name="Nagy L.G."/>
            <person name="Martin F.M."/>
        </authorList>
    </citation>
    <scope>NUCLEOTIDE SEQUENCE</scope>
    <source>
        <strain evidence="3">Prilba</strain>
    </source>
</reference>
<evidence type="ECO:0000256" key="1">
    <source>
        <dbReference type="SAM" id="Phobius"/>
    </source>
</evidence>
<keyword evidence="4" id="KW-1185">Reference proteome</keyword>
<comment type="caution">
    <text evidence="3">The sequence shown here is derived from an EMBL/GenBank/DDBJ whole genome shotgun (WGS) entry which is preliminary data.</text>
</comment>
<dbReference type="OrthoDB" id="3185525at2759"/>
<keyword evidence="1" id="KW-0812">Transmembrane</keyword>
<feature type="non-terminal residue" evidence="3">
    <location>
        <position position="1"/>
    </location>
</feature>
<evidence type="ECO:0000259" key="2">
    <source>
        <dbReference type="Pfam" id="PF20153"/>
    </source>
</evidence>
<feature type="transmembrane region" description="Helical" evidence="1">
    <location>
        <begin position="151"/>
        <end position="173"/>
    </location>
</feature>
<feature type="non-terminal residue" evidence="3">
    <location>
        <position position="178"/>
    </location>
</feature>
<evidence type="ECO:0000313" key="3">
    <source>
        <dbReference type="EMBL" id="KAF8471368.1"/>
    </source>
</evidence>
<proteinExistence type="predicted"/>
<dbReference type="EMBL" id="WHVB01000023">
    <property type="protein sequence ID" value="KAF8471368.1"/>
    <property type="molecule type" value="Genomic_DNA"/>
</dbReference>
<dbReference type="Proteomes" id="UP000759537">
    <property type="component" value="Unassembled WGS sequence"/>
</dbReference>
<dbReference type="Pfam" id="PF20153">
    <property type="entry name" value="DUF6535"/>
    <property type="match status" value="1"/>
</dbReference>
<gene>
    <name evidence="3" type="ORF">DFH94DRAFT_612612</name>
</gene>
<evidence type="ECO:0000313" key="4">
    <source>
        <dbReference type="Proteomes" id="UP000759537"/>
    </source>
</evidence>
<feature type="transmembrane region" description="Helical" evidence="1">
    <location>
        <begin position="17"/>
        <end position="37"/>
    </location>
</feature>
<protein>
    <recommendedName>
        <fullName evidence="2">DUF6535 domain-containing protein</fullName>
    </recommendedName>
</protein>
<dbReference type="AlphaFoldDB" id="A0A9P5MQ04"/>
<dbReference type="InterPro" id="IPR045338">
    <property type="entry name" value="DUF6535"/>
</dbReference>
<organism evidence="3 4">
    <name type="scientific">Russula ochroleuca</name>
    <dbReference type="NCBI Taxonomy" id="152965"/>
    <lineage>
        <taxon>Eukaryota</taxon>
        <taxon>Fungi</taxon>
        <taxon>Dikarya</taxon>
        <taxon>Basidiomycota</taxon>
        <taxon>Agaricomycotina</taxon>
        <taxon>Agaricomycetes</taxon>
        <taxon>Russulales</taxon>
        <taxon>Russulaceae</taxon>
        <taxon>Russula</taxon>
    </lineage>
</organism>
<keyword evidence="1" id="KW-0472">Membrane</keyword>
<feature type="domain" description="DUF6535" evidence="2">
    <location>
        <begin position="2"/>
        <end position="172"/>
    </location>
</feature>
<accession>A0A9P5MQ04</accession>
<name>A0A9P5MQ04_9AGAM</name>